<dbReference type="GO" id="GO:0050136">
    <property type="term" value="F:NADH dehydrogenase (quinone) (non-electrogenic) activity"/>
    <property type="evidence" value="ECO:0007669"/>
    <property type="project" value="UniProtKB-EC"/>
</dbReference>
<sequence length="496" mass="54041">MTPQPHRETRHLSAAELPAQVKSLLGAGFRIALVAGHDDGDGLRAVYVCTAAGPDRRVELHVHLDRDRPRVPTLAGLSFPAGRFEREMRDLFGIVPEDHPLPRRLVRHFHWPRGWYPMRSDAGSPPEFGAVDGPYPFRTVEGDGVYEIPVGPVHAGMIEPGHFRFSVVGETILNLKARLWFVHRGLERLCQSRRPEEVLPLTERVSGDTSVGHSLAFCLAVEEAYGITVPEDAQRVRAILLELERLYNHVTDLGALCNDTGHSILNNQAGRVRELLLRLNEHVSGDRLLRGALRPGGAALRREPDPHELAALGTDVAEIVALALGNSVVADRFTGTAVLTRQQAEDLGTLGYVARASGLRADARADHPFTDTGFVRPVHAVTNGDVLSRFQVRADEVAHSIALIASLSAGLTGLSAHVPLPARPATRSGLGISEGWRGTIVHRAELDADGILTRLKIVDPSFFNWPALPVALTDTIVPDFPLTNKSFNLSYAGNDL</sequence>
<dbReference type="Proteomes" id="UP001163203">
    <property type="component" value="Chromosome"/>
</dbReference>
<dbReference type="InterPro" id="IPR037232">
    <property type="entry name" value="NADH_quin_OxRdtase_su_C/D-like"/>
</dbReference>
<dbReference type="SUPFAM" id="SSF143243">
    <property type="entry name" value="Nqo5-like"/>
    <property type="match status" value="1"/>
</dbReference>
<dbReference type="InterPro" id="IPR001135">
    <property type="entry name" value="NADH_Q_OxRdtase_suD"/>
</dbReference>
<dbReference type="EC" id="1.6.5.9" evidence="7"/>
<evidence type="ECO:0000259" key="5">
    <source>
        <dbReference type="Pfam" id="PF00329"/>
    </source>
</evidence>
<dbReference type="EMBL" id="CP113836">
    <property type="protein sequence ID" value="WAL64576.1"/>
    <property type="molecule type" value="Genomic_DNA"/>
</dbReference>
<protein>
    <submittedName>
        <fullName evidence="7">NADH-quinone oxidoreductase subunit C</fullName>
        <ecNumber evidence="7">1.6.5.9</ecNumber>
    </submittedName>
</protein>
<evidence type="ECO:0000256" key="4">
    <source>
        <dbReference type="ARBA" id="ARBA00023027"/>
    </source>
</evidence>
<dbReference type="InterPro" id="IPR020396">
    <property type="entry name" value="NADH_UbQ_OxRdtase_CS"/>
</dbReference>
<dbReference type="Gene3D" id="1.10.645.10">
    <property type="entry name" value="Cytochrome-c3 Hydrogenase, chain B"/>
    <property type="match status" value="1"/>
</dbReference>
<reference evidence="7" key="1">
    <citation type="submission" date="2022-11" db="EMBL/GenBank/DDBJ databases">
        <authorList>
            <person name="Mo P."/>
        </authorList>
    </citation>
    <scope>NUCLEOTIDE SEQUENCE</scope>
    <source>
        <strain evidence="7">HUAS 11-8</strain>
    </source>
</reference>
<gene>
    <name evidence="7" type="ORF">ORV05_26955</name>
</gene>
<evidence type="ECO:0000256" key="3">
    <source>
        <dbReference type="ARBA" id="ARBA00023002"/>
    </source>
</evidence>
<keyword evidence="4" id="KW-0520">NAD</keyword>
<dbReference type="Pfam" id="PF00346">
    <property type="entry name" value="Complex1_49kDa"/>
    <property type="match status" value="1"/>
</dbReference>
<name>A0ABY7B0Z0_9PSEU</name>
<evidence type="ECO:0000256" key="1">
    <source>
        <dbReference type="ARBA" id="ARBA00004202"/>
    </source>
</evidence>
<dbReference type="Pfam" id="PF00329">
    <property type="entry name" value="Complex1_30kDa"/>
    <property type="match status" value="1"/>
</dbReference>
<dbReference type="InterPro" id="IPR001501">
    <property type="entry name" value="Ni-dep_hyd_lsu"/>
</dbReference>
<dbReference type="InterPro" id="IPR052197">
    <property type="entry name" value="ComplexI_49kDa-like"/>
</dbReference>
<dbReference type="PROSITE" id="PS00542">
    <property type="entry name" value="COMPLEX1_30K"/>
    <property type="match status" value="1"/>
</dbReference>
<dbReference type="InterPro" id="IPR001268">
    <property type="entry name" value="NADH_UbQ_OxRdtase_30kDa_su"/>
</dbReference>
<dbReference type="Gene3D" id="3.30.460.80">
    <property type="entry name" value="NADH:ubiquinone oxidoreductase, 30kDa subunit"/>
    <property type="match status" value="1"/>
</dbReference>
<keyword evidence="2" id="KW-0813">Transport</keyword>
<feature type="domain" description="NADH-quinone oxidoreductase subunit D" evidence="6">
    <location>
        <begin position="264"/>
        <end position="408"/>
    </location>
</feature>
<dbReference type="InterPro" id="IPR029014">
    <property type="entry name" value="NiFe-Hase_large"/>
</dbReference>
<comment type="subcellular location">
    <subcellularLocation>
        <location evidence="1">Cell membrane</location>
        <topology evidence="1">Peripheral membrane protein</topology>
    </subcellularLocation>
</comment>
<evidence type="ECO:0000256" key="2">
    <source>
        <dbReference type="ARBA" id="ARBA00022448"/>
    </source>
</evidence>
<keyword evidence="3 7" id="KW-0560">Oxidoreductase</keyword>
<dbReference type="SUPFAM" id="SSF56762">
    <property type="entry name" value="HydB/Nqo4-like"/>
    <property type="match status" value="1"/>
</dbReference>
<dbReference type="Pfam" id="PF00374">
    <property type="entry name" value="NiFeSe_Hases"/>
    <property type="match status" value="1"/>
</dbReference>
<dbReference type="PANTHER" id="PTHR43485:SF1">
    <property type="entry name" value="FORMATE HYDROGENLYASE SUBUNIT 5-RELATED"/>
    <property type="match status" value="1"/>
</dbReference>
<organism evidence="7 8">
    <name type="scientific">Amycolatopsis cynarae</name>
    <dbReference type="NCBI Taxonomy" id="2995223"/>
    <lineage>
        <taxon>Bacteria</taxon>
        <taxon>Bacillati</taxon>
        <taxon>Actinomycetota</taxon>
        <taxon>Actinomycetes</taxon>
        <taxon>Pseudonocardiales</taxon>
        <taxon>Pseudonocardiaceae</taxon>
        <taxon>Amycolatopsis</taxon>
    </lineage>
</organism>
<dbReference type="PANTHER" id="PTHR43485">
    <property type="entry name" value="HYDROGENASE-4 COMPONENT G"/>
    <property type="match status" value="1"/>
</dbReference>
<feature type="domain" description="NADH:ubiquinone oxidoreductase 30kDa subunit" evidence="5">
    <location>
        <begin position="33"/>
        <end position="122"/>
    </location>
</feature>
<evidence type="ECO:0000313" key="7">
    <source>
        <dbReference type="EMBL" id="WAL64576.1"/>
    </source>
</evidence>
<proteinExistence type="predicted"/>
<keyword evidence="8" id="KW-1185">Reference proteome</keyword>
<evidence type="ECO:0000313" key="8">
    <source>
        <dbReference type="Proteomes" id="UP001163203"/>
    </source>
</evidence>
<accession>A0ABY7B0Z0</accession>
<dbReference type="RefSeq" id="WP_268754797.1">
    <property type="nucleotide sequence ID" value="NZ_CP113836.1"/>
</dbReference>
<evidence type="ECO:0000259" key="6">
    <source>
        <dbReference type="Pfam" id="PF00346"/>
    </source>
</evidence>